<gene>
    <name evidence="1" type="ORF">ANCCAN_12952</name>
</gene>
<name>A0A368GCS0_ANCCA</name>
<evidence type="ECO:0000313" key="2">
    <source>
        <dbReference type="Proteomes" id="UP000252519"/>
    </source>
</evidence>
<organism evidence="1 2">
    <name type="scientific">Ancylostoma caninum</name>
    <name type="common">Dog hookworm</name>
    <dbReference type="NCBI Taxonomy" id="29170"/>
    <lineage>
        <taxon>Eukaryota</taxon>
        <taxon>Metazoa</taxon>
        <taxon>Ecdysozoa</taxon>
        <taxon>Nematoda</taxon>
        <taxon>Chromadorea</taxon>
        <taxon>Rhabditida</taxon>
        <taxon>Rhabditina</taxon>
        <taxon>Rhabditomorpha</taxon>
        <taxon>Strongyloidea</taxon>
        <taxon>Ancylostomatidae</taxon>
        <taxon>Ancylostomatinae</taxon>
        <taxon>Ancylostoma</taxon>
    </lineage>
</organism>
<keyword evidence="2" id="KW-1185">Reference proteome</keyword>
<protein>
    <submittedName>
        <fullName evidence="1">Uncharacterized protein</fullName>
    </submittedName>
</protein>
<proteinExistence type="predicted"/>
<comment type="caution">
    <text evidence="1">The sequence shown here is derived from an EMBL/GenBank/DDBJ whole genome shotgun (WGS) entry which is preliminary data.</text>
</comment>
<dbReference type="AlphaFoldDB" id="A0A368GCS0"/>
<dbReference type="EMBL" id="JOJR01000251">
    <property type="protein sequence ID" value="RCN41069.1"/>
    <property type="molecule type" value="Genomic_DNA"/>
</dbReference>
<dbReference type="Proteomes" id="UP000252519">
    <property type="component" value="Unassembled WGS sequence"/>
</dbReference>
<sequence>MLKFLLLPTHRQHRGDRGNTIDQKLDEAFKSWEWKKLKEAAEGRQGQEPLIPQHYGCYYSNTTAISGR</sequence>
<accession>A0A368GCS0</accession>
<evidence type="ECO:0000313" key="1">
    <source>
        <dbReference type="EMBL" id="RCN41069.1"/>
    </source>
</evidence>
<reference evidence="1 2" key="1">
    <citation type="submission" date="2014-10" db="EMBL/GenBank/DDBJ databases">
        <title>Draft genome of the hookworm Ancylostoma caninum.</title>
        <authorList>
            <person name="Mitreva M."/>
        </authorList>
    </citation>
    <scope>NUCLEOTIDE SEQUENCE [LARGE SCALE GENOMIC DNA]</scope>
    <source>
        <strain evidence="1 2">Baltimore</strain>
    </source>
</reference>